<dbReference type="EMBL" id="AP024329">
    <property type="protein sequence ID" value="BCQ34984.1"/>
    <property type="molecule type" value="Genomic_DNA"/>
</dbReference>
<dbReference type="Pfam" id="PF13416">
    <property type="entry name" value="SBP_bac_8"/>
    <property type="match status" value="1"/>
</dbReference>
<protein>
    <submittedName>
        <fullName evidence="4">ABC transporter substrate-binding protein</fullName>
    </submittedName>
</protein>
<proteinExistence type="inferred from homology"/>
<comment type="similarity">
    <text evidence="2">Belongs to the bacterial solute-binding protein 1 family.</text>
</comment>
<evidence type="ECO:0000256" key="1">
    <source>
        <dbReference type="ARBA" id="ARBA00004418"/>
    </source>
</evidence>
<feature type="signal peptide" evidence="3">
    <location>
        <begin position="1"/>
        <end position="44"/>
    </location>
</feature>
<organism evidence="4 5">
    <name type="scientific">Erwinia rhapontici</name>
    <name type="common">Pectobacterium rhapontici</name>
    <dbReference type="NCBI Taxonomy" id="55212"/>
    <lineage>
        <taxon>Bacteria</taxon>
        <taxon>Pseudomonadati</taxon>
        <taxon>Pseudomonadota</taxon>
        <taxon>Gammaproteobacteria</taxon>
        <taxon>Enterobacterales</taxon>
        <taxon>Erwiniaceae</taxon>
        <taxon>Erwinia</taxon>
    </lineage>
</organism>
<dbReference type="InterPro" id="IPR006059">
    <property type="entry name" value="SBP"/>
</dbReference>
<sequence length="453" mass="49827">MMEKPSTMSSSSVRSSQFRTSVRLLSRLIAAGALVGCMAQSAHAVTLNEWDIYNYPQQTAAVDEGIKEFSQKNPSIVINRSVHSFEDTRIPLKLALTAGDGPQIAQVNQGGGDMGSLVKDKLLVPLDGYASIYGWTKRFPDSILKRNRWSDTQDFGSGKLYGVASLGEMVGLYYNKALLDKAGIAVPKTLPELESAMAKLKEQGVAPMMLGLLDGNMGQQMLSTLWQAQIDSKDRKKLDDLIYDVGGTFKDDKLSRAATMMKDWNEKGYFFPGFQGIGNDDAATLFQNGQSAFLISGTWYLGQFKDNKDLHFAAMPAGEGVQHALMVGGTDLAFSVTSTAKDKAQQDASAKFIDYMVSDAMADRWLKAGFLPASSSKNAQVPADNVLLKEAWQVWLTLNENDGLGHYVDWATPTMNAELNQNVQLLLGGRQTVDKMVTNFDNNYQRYLKSMKH</sequence>
<dbReference type="PANTHER" id="PTHR43649">
    <property type="entry name" value="ARABINOSE-BINDING PROTEIN-RELATED"/>
    <property type="match status" value="1"/>
</dbReference>
<comment type="subcellular location">
    <subcellularLocation>
        <location evidence="1">Periplasm</location>
    </subcellularLocation>
</comment>
<name>A0ABM7N0J1_ERWRD</name>
<evidence type="ECO:0000256" key="2">
    <source>
        <dbReference type="ARBA" id="ARBA00008520"/>
    </source>
</evidence>
<dbReference type="Proteomes" id="UP000677515">
    <property type="component" value="Chromosome"/>
</dbReference>
<reference evidence="4 5" key="1">
    <citation type="submission" date="2021-01" db="EMBL/GenBank/DDBJ databases">
        <title>Complete genome sequence of Erwinia rhapontici MAFF 311153.</title>
        <authorList>
            <person name="Morohoshi T."/>
            <person name="Someya N."/>
        </authorList>
    </citation>
    <scope>NUCLEOTIDE SEQUENCE [LARGE SCALE GENOMIC DNA]</scope>
    <source>
        <strain evidence="4 5">MAFF 311153</strain>
    </source>
</reference>
<evidence type="ECO:0000313" key="5">
    <source>
        <dbReference type="Proteomes" id="UP000677515"/>
    </source>
</evidence>
<dbReference type="PANTHER" id="PTHR43649:SF12">
    <property type="entry name" value="DIACETYLCHITOBIOSE BINDING PROTEIN DASA"/>
    <property type="match status" value="1"/>
</dbReference>
<accession>A0ABM7N0J1</accession>
<evidence type="ECO:0000313" key="4">
    <source>
        <dbReference type="EMBL" id="BCQ34984.1"/>
    </source>
</evidence>
<gene>
    <name evidence="4" type="ORF">ERHA53_23270</name>
</gene>
<keyword evidence="3" id="KW-0732">Signal</keyword>
<dbReference type="InterPro" id="IPR050490">
    <property type="entry name" value="Bact_solute-bd_prot1"/>
</dbReference>
<feature type="chain" id="PRO_5045196445" evidence="3">
    <location>
        <begin position="45"/>
        <end position="453"/>
    </location>
</feature>
<evidence type="ECO:0000256" key="3">
    <source>
        <dbReference type="SAM" id="SignalP"/>
    </source>
</evidence>
<dbReference type="SUPFAM" id="SSF53850">
    <property type="entry name" value="Periplasmic binding protein-like II"/>
    <property type="match status" value="1"/>
</dbReference>
<keyword evidence="5" id="KW-1185">Reference proteome</keyword>
<dbReference type="Gene3D" id="3.40.190.10">
    <property type="entry name" value="Periplasmic binding protein-like II"/>
    <property type="match status" value="2"/>
</dbReference>